<accession>A0A4Y6PS93</accession>
<gene>
    <name evidence="1" type="ORF">FIV42_10240</name>
</gene>
<name>A0A4Y6PS93_PERCE</name>
<dbReference type="Proteomes" id="UP000315995">
    <property type="component" value="Chromosome"/>
</dbReference>
<organism evidence="1 2">
    <name type="scientific">Persicimonas caeni</name>
    <dbReference type="NCBI Taxonomy" id="2292766"/>
    <lineage>
        <taxon>Bacteria</taxon>
        <taxon>Deltaproteobacteria</taxon>
        <taxon>Bradymonadales</taxon>
        <taxon>Bradymonadaceae</taxon>
        <taxon>Persicimonas</taxon>
    </lineage>
</organism>
<sequence length="159" mass="17744">MLPDYIPTSDLMEQRLGDLCERIPNFRVVDQVDGLAAQGRWAVALGSINHPHPKPDHPPVMLFAIFVVIDLTNNCVRMANPLPPGNFKEATLFKYMASAMSDPMQGMPARPMQLVCPQPRIAKLLRPLMLRVGVKTEVHDVIGFEPVFDTLCQDLLDPT</sequence>
<dbReference type="EMBL" id="CP041186">
    <property type="protein sequence ID" value="QDG51100.1"/>
    <property type="molecule type" value="Genomic_DNA"/>
</dbReference>
<reference evidence="1 2" key="1">
    <citation type="submission" date="2019-06" db="EMBL/GenBank/DDBJ databases">
        <title>Persicimonas caeni gen. nov., sp. nov., a predatory bacterium isolated from solar saltern.</title>
        <authorList>
            <person name="Wang S."/>
        </authorList>
    </citation>
    <scope>NUCLEOTIDE SEQUENCE [LARGE SCALE GENOMIC DNA]</scope>
    <source>
        <strain evidence="1 2">YN101</strain>
    </source>
</reference>
<keyword evidence="2" id="KW-1185">Reference proteome</keyword>
<dbReference type="AlphaFoldDB" id="A0A4Y6PS93"/>
<evidence type="ECO:0000313" key="2">
    <source>
        <dbReference type="Proteomes" id="UP000315995"/>
    </source>
</evidence>
<accession>A0A5B8Y3W9</accession>
<protein>
    <submittedName>
        <fullName evidence="1">Uncharacterized protein</fullName>
    </submittedName>
</protein>
<evidence type="ECO:0000313" key="1">
    <source>
        <dbReference type="EMBL" id="QDG51100.1"/>
    </source>
</evidence>
<proteinExistence type="predicted"/>
<dbReference type="RefSeq" id="WP_141197585.1">
    <property type="nucleotide sequence ID" value="NZ_CP041186.1"/>
</dbReference>